<evidence type="ECO:0000259" key="1">
    <source>
        <dbReference type="Pfam" id="PF01695"/>
    </source>
</evidence>
<evidence type="ECO:0000313" key="4">
    <source>
        <dbReference type="Proteomes" id="UP000261222"/>
    </source>
</evidence>
<dbReference type="Proteomes" id="UP000284644">
    <property type="component" value="Unassembled WGS sequence"/>
</dbReference>
<feature type="domain" description="IstB-like ATP-binding" evidence="1">
    <location>
        <begin position="61"/>
        <end position="262"/>
    </location>
</feature>
<dbReference type="GO" id="GO:0006260">
    <property type="term" value="P:DNA replication"/>
    <property type="evidence" value="ECO:0007669"/>
    <property type="project" value="TreeGrafter"/>
</dbReference>
<evidence type="ECO:0000313" key="5">
    <source>
        <dbReference type="Proteomes" id="UP000284644"/>
    </source>
</evidence>
<dbReference type="PANTHER" id="PTHR30050">
    <property type="entry name" value="CHROMOSOMAL REPLICATION INITIATOR PROTEIN DNAA"/>
    <property type="match status" value="1"/>
</dbReference>
<dbReference type="InterPro" id="IPR002611">
    <property type="entry name" value="IstB_ATP-bd"/>
</dbReference>
<sequence>MVEETVEKIQENQEQHEGDYLDEEGLHRCGICGERKENRYLLMGRERLFPCLCRCDRNRLEKQKEEDRKREFAIRVSSLKSVGLTEPRFREWRFENDNGSNPKLDIARKYVNEWEEMRKKNIGYMVMGPVGTGKSFFAGCVANALMEQGISVMMTNFSRILNELTKYHADKNEIIAGLVSYPLLIIDDLGIERNSEFALEMIYNVVDRRYCTRKPLIVTTNLSYQDMTRKDLDIEHQRIYSRLMEMCFPVIYQGKDQRQKERDLKLEWMKLNGD</sequence>
<gene>
    <name evidence="3" type="ORF">DW767_08735</name>
    <name evidence="2" type="ORF">DXB81_11045</name>
</gene>
<dbReference type="GO" id="GO:0005524">
    <property type="term" value="F:ATP binding"/>
    <property type="evidence" value="ECO:0007669"/>
    <property type="project" value="InterPro"/>
</dbReference>
<dbReference type="EMBL" id="QSUB01000005">
    <property type="protein sequence ID" value="RGN03929.1"/>
    <property type="molecule type" value="Genomic_DNA"/>
</dbReference>
<dbReference type="InterPro" id="IPR027417">
    <property type="entry name" value="P-loop_NTPase"/>
</dbReference>
<evidence type="ECO:0000313" key="2">
    <source>
        <dbReference type="EMBL" id="RGN03929.1"/>
    </source>
</evidence>
<dbReference type="NCBIfam" id="NF005992">
    <property type="entry name" value="PRK08116.1"/>
    <property type="match status" value="1"/>
</dbReference>
<proteinExistence type="predicted"/>
<organism evidence="2 4">
    <name type="scientific">Blautia obeum</name>
    <dbReference type="NCBI Taxonomy" id="40520"/>
    <lineage>
        <taxon>Bacteria</taxon>
        <taxon>Bacillati</taxon>
        <taxon>Bacillota</taxon>
        <taxon>Clostridia</taxon>
        <taxon>Lachnospirales</taxon>
        <taxon>Lachnospiraceae</taxon>
        <taxon>Blautia</taxon>
    </lineage>
</organism>
<evidence type="ECO:0000313" key="3">
    <source>
        <dbReference type="EMBL" id="RHE12634.1"/>
    </source>
</evidence>
<accession>A0A3E5A5Y4</accession>
<comment type="caution">
    <text evidence="2">The sequence shown here is derived from an EMBL/GenBank/DDBJ whole genome shotgun (WGS) entry which is preliminary data.</text>
</comment>
<dbReference type="Pfam" id="PF01695">
    <property type="entry name" value="IstB_IS21"/>
    <property type="match status" value="1"/>
</dbReference>
<dbReference type="RefSeq" id="WP_117739293.1">
    <property type="nucleotide sequence ID" value="NZ_QSFL01000003.1"/>
</dbReference>
<dbReference type="Proteomes" id="UP000261222">
    <property type="component" value="Unassembled WGS sequence"/>
</dbReference>
<dbReference type="EMBL" id="QSJW01000005">
    <property type="protein sequence ID" value="RHE12634.1"/>
    <property type="molecule type" value="Genomic_DNA"/>
</dbReference>
<dbReference type="SUPFAM" id="SSF52540">
    <property type="entry name" value="P-loop containing nucleoside triphosphate hydrolases"/>
    <property type="match status" value="1"/>
</dbReference>
<dbReference type="Gene3D" id="3.40.50.300">
    <property type="entry name" value="P-loop containing nucleotide triphosphate hydrolases"/>
    <property type="match status" value="1"/>
</dbReference>
<protein>
    <recommendedName>
        <fullName evidence="1">IstB-like ATP-binding domain-containing protein</fullName>
    </recommendedName>
</protein>
<name>A0A3E5A5Y4_9FIRM</name>
<dbReference type="CDD" id="cd00009">
    <property type="entry name" value="AAA"/>
    <property type="match status" value="1"/>
</dbReference>
<dbReference type="PANTHER" id="PTHR30050:SF4">
    <property type="entry name" value="ATP-BINDING PROTEIN RV3427C IN INSERTION SEQUENCE-RELATED"/>
    <property type="match status" value="1"/>
</dbReference>
<dbReference type="AlphaFoldDB" id="A0A3E5A5Y4"/>
<reference evidence="4 5" key="1">
    <citation type="submission" date="2018-08" db="EMBL/GenBank/DDBJ databases">
        <title>A genome reference for cultivated species of the human gut microbiota.</title>
        <authorList>
            <person name="Zou Y."/>
            <person name="Xue W."/>
            <person name="Luo G."/>
        </authorList>
    </citation>
    <scope>NUCLEOTIDE SEQUENCE [LARGE SCALE GENOMIC DNA]</scope>
    <source>
        <strain evidence="3 5">AM29-25AC</strain>
        <strain evidence="2 4">OM06-11AA</strain>
    </source>
</reference>